<evidence type="ECO:0000313" key="2">
    <source>
        <dbReference type="Proteomes" id="UP000694569"/>
    </source>
</evidence>
<dbReference type="OrthoDB" id="9909646at2759"/>
<accession>A0A8C5PCV1</accession>
<dbReference type="GeneTree" id="ENSGT01010000228628"/>
<organism evidence="1 2">
    <name type="scientific">Leptobrachium leishanense</name>
    <name type="common">Leishan spiny toad</name>
    <dbReference type="NCBI Taxonomy" id="445787"/>
    <lineage>
        <taxon>Eukaryota</taxon>
        <taxon>Metazoa</taxon>
        <taxon>Chordata</taxon>
        <taxon>Craniata</taxon>
        <taxon>Vertebrata</taxon>
        <taxon>Euteleostomi</taxon>
        <taxon>Amphibia</taxon>
        <taxon>Batrachia</taxon>
        <taxon>Anura</taxon>
        <taxon>Pelobatoidea</taxon>
        <taxon>Megophryidae</taxon>
        <taxon>Leptobrachium</taxon>
    </lineage>
</organism>
<name>A0A8C5PCV1_9ANUR</name>
<dbReference type="Gene3D" id="3.30.70.1820">
    <property type="entry name" value="L1 transposable element, RRM domain"/>
    <property type="match status" value="1"/>
</dbReference>
<dbReference type="Ensembl" id="ENSLLET00000014204.1">
    <property type="protein sequence ID" value="ENSLLEP00000013674.1"/>
    <property type="gene ID" value="ENSLLEG00000008666.1"/>
</dbReference>
<keyword evidence="2" id="KW-1185">Reference proteome</keyword>
<dbReference type="AlphaFoldDB" id="A0A8C5PCV1"/>
<reference evidence="1" key="2">
    <citation type="submission" date="2025-09" db="UniProtKB">
        <authorList>
            <consortium name="Ensembl"/>
        </authorList>
    </citation>
    <scope>IDENTIFICATION</scope>
</reference>
<sequence>MAPSSPCGSVSPATSAAGPWDAPSDVLHLLCSLSTKADLISATTDLRQSLAAEIQMLRGDIGGLQERLEQVENRQEAQSTTVSETAARVETHHNLLITLTRHVEDLENRGRRQNIRIRGLPEGEGSPAELGRILLRLFNFIMGREHTSHIDIERYHRALCPKGPADAPPRDVICFLLRFGVKEEIMRRARERPHIKFEGATVFLYHDVSPITLHTRKALKPLTMALQKNLQYRWLHPFGIQVRTPQGPVTAHNEYELGGFLQALNLPSTTLTAWPDPTAAYASEPPSRSVIHVRGDREGRPYIHLSSCPPAPKKAETLVIRTHVKSGCPPGCGYIPHGLF</sequence>
<dbReference type="InterPro" id="IPR004244">
    <property type="entry name" value="Transposase_22"/>
</dbReference>
<dbReference type="PANTHER" id="PTHR11505">
    <property type="entry name" value="L1 TRANSPOSABLE ELEMENT-RELATED"/>
    <property type="match status" value="1"/>
</dbReference>
<proteinExistence type="predicted"/>
<protein>
    <submittedName>
        <fullName evidence="1">Uncharacterized protein</fullName>
    </submittedName>
</protein>
<reference evidence="1" key="1">
    <citation type="submission" date="2025-08" db="UniProtKB">
        <authorList>
            <consortium name="Ensembl"/>
        </authorList>
    </citation>
    <scope>IDENTIFICATION</scope>
</reference>
<dbReference type="Proteomes" id="UP000694569">
    <property type="component" value="Unplaced"/>
</dbReference>
<evidence type="ECO:0000313" key="1">
    <source>
        <dbReference type="Ensembl" id="ENSLLEP00000013674.1"/>
    </source>
</evidence>